<evidence type="ECO:0000256" key="3">
    <source>
        <dbReference type="ARBA" id="ARBA00043806"/>
    </source>
</evidence>
<reference evidence="8 9" key="1">
    <citation type="submission" date="2019-06" db="EMBL/GenBank/DDBJ databases">
        <title>Genome sequencing of Zymomonas mobilis strains for genetic engineering and biofuel applications.</title>
        <authorList>
            <person name="Teravest M."/>
        </authorList>
    </citation>
    <scope>NUCLEOTIDE SEQUENCE [LARGE SCALE GENOMIC DNA]</scope>
    <source>
        <strain evidence="8 9">AN0101</strain>
    </source>
</reference>
<dbReference type="SMART" id="SM00905">
    <property type="entry name" value="FolB"/>
    <property type="match status" value="1"/>
</dbReference>
<keyword evidence="2" id="KW-0413">Isomerase</keyword>
<dbReference type="EC" id="5.1.99.7" evidence="4"/>
<evidence type="ECO:0000259" key="7">
    <source>
        <dbReference type="SMART" id="SM00905"/>
    </source>
</evidence>
<comment type="similarity">
    <text evidence="1">Belongs to the DHNA family.</text>
</comment>
<evidence type="ECO:0000256" key="6">
    <source>
        <dbReference type="ARBA" id="ARBA00044306"/>
    </source>
</evidence>
<evidence type="ECO:0000256" key="1">
    <source>
        <dbReference type="ARBA" id="ARBA00005708"/>
    </source>
</evidence>
<dbReference type="EMBL" id="VFOF01000001">
    <property type="protein sequence ID" value="TQL17448.1"/>
    <property type="molecule type" value="Genomic_DNA"/>
</dbReference>
<evidence type="ECO:0000256" key="2">
    <source>
        <dbReference type="ARBA" id="ARBA00023235"/>
    </source>
</evidence>
<dbReference type="GO" id="GO:0005829">
    <property type="term" value="C:cytosol"/>
    <property type="evidence" value="ECO:0007669"/>
    <property type="project" value="TreeGrafter"/>
</dbReference>
<proteinExistence type="inferred from homology"/>
<evidence type="ECO:0000256" key="5">
    <source>
        <dbReference type="ARBA" id="ARBA00044197"/>
    </source>
</evidence>
<dbReference type="GO" id="GO:0008719">
    <property type="term" value="F:dihydroneopterin triphosphate 2'-epimerase activity"/>
    <property type="evidence" value="ECO:0007669"/>
    <property type="project" value="UniProtKB-EC"/>
</dbReference>
<dbReference type="NCBIfam" id="TIGR00526">
    <property type="entry name" value="folB_dom"/>
    <property type="match status" value="1"/>
</dbReference>
<name>A0A542W1K3_ZYMMB</name>
<dbReference type="OrthoDB" id="7594733at2"/>
<dbReference type="GO" id="GO:0004150">
    <property type="term" value="F:dihydroneopterin aldolase activity"/>
    <property type="evidence" value="ECO:0007669"/>
    <property type="project" value="InterPro"/>
</dbReference>
<comment type="caution">
    <text evidence="8">The sequence shown here is derived from an EMBL/GenBank/DDBJ whole genome shotgun (WGS) entry which is preliminary data.</text>
</comment>
<organism evidence="8 9">
    <name type="scientific">Zymomonas mobilis</name>
    <dbReference type="NCBI Taxonomy" id="542"/>
    <lineage>
        <taxon>Bacteria</taxon>
        <taxon>Pseudomonadati</taxon>
        <taxon>Pseudomonadota</taxon>
        <taxon>Alphaproteobacteria</taxon>
        <taxon>Sphingomonadales</taxon>
        <taxon>Zymomonadaceae</taxon>
        <taxon>Zymomonas</taxon>
    </lineage>
</organism>
<protein>
    <recommendedName>
        <fullName evidence="5">Dihydroneopterin triphosphate 2'-epimerase</fullName>
        <ecNumber evidence="4">5.1.99.7</ecNumber>
    </recommendedName>
    <alternativeName>
        <fullName evidence="6">D-erythro-7,8-dihydroneopterin triphosphate epimerase</fullName>
    </alternativeName>
</protein>
<dbReference type="InterPro" id="IPR006156">
    <property type="entry name" value="Dihydroneopterin_aldolase"/>
</dbReference>
<dbReference type="InterPro" id="IPR043133">
    <property type="entry name" value="GTP-CH-I_C/QueF"/>
</dbReference>
<evidence type="ECO:0000256" key="4">
    <source>
        <dbReference type="ARBA" id="ARBA00044039"/>
    </source>
</evidence>
<dbReference type="AlphaFoldDB" id="A0A542W1K3"/>
<feature type="domain" description="Dihydroneopterin aldolase/epimerase" evidence="7">
    <location>
        <begin position="26"/>
        <end position="137"/>
    </location>
</feature>
<dbReference type="SUPFAM" id="SSF55620">
    <property type="entry name" value="Tetrahydrobiopterin biosynthesis enzymes-like"/>
    <property type="match status" value="1"/>
</dbReference>
<comment type="catalytic activity">
    <reaction evidence="3">
        <text>7,8-dihydroneopterin 3'-triphosphate = 7,8-dihydromonapterin 3'-triphosphate</text>
        <dbReference type="Rhea" id="RHEA:28346"/>
        <dbReference type="ChEBI" id="CHEBI:58462"/>
        <dbReference type="ChEBI" id="CHEBI:61186"/>
        <dbReference type="EC" id="5.1.99.7"/>
    </reaction>
</comment>
<evidence type="ECO:0000313" key="9">
    <source>
        <dbReference type="Proteomes" id="UP000316887"/>
    </source>
</evidence>
<evidence type="ECO:0000313" key="8">
    <source>
        <dbReference type="EMBL" id="TQL17448.1"/>
    </source>
</evidence>
<dbReference type="RefSeq" id="WP_141919790.1">
    <property type="nucleotide sequence ID" value="NZ_VFOF01000001.1"/>
</dbReference>
<gene>
    <name evidence="8" type="ORF">FBY58_1034</name>
</gene>
<dbReference type="Gene3D" id="3.30.1130.10">
    <property type="match status" value="1"/>
</dbReference>
<dbReference type="PANTHER" id="PTHR42844:SF10">
    <property type="entry name" value="DIHYDRONEOPTERIN TRIPHOSPHATE 2'-EPIMERASE"/>
    <property type="match status" value="1"/>
</dbReference>
<accession>A0A542W1K3</accession>
<dbReference type="GO" id="GO:0006760">
    <property type="term" value="P:folic acid-containing compound metabolic process"/>
    <property type="evidence" value="ECO:0007669"/>
    <property type="project" value="InterPro"/>
</dbReference>
<dbReference type="Proteomes" id="UP000316887">
    <property type="component" value="Unassembled WGS sequence"/>
</dbReference>
<dbReference type="InterPro" id="IPR006157">
    <property type="entry name" value="FolB_dom"/>
</dbReference>
<sequence length="140" mass="16159">MSDTIFRPETARGLIPDYLQPKSYSLHVEDLSLMAAIGFHHHELNKRQRILVNLDIELDKAVLPVSDDINSDFWNYDYIHQALSGLVEDRHFNLQETLAQEIYDLIAARAHVRHIRVFIRKPDAYSDCQSVGISLSNFPN</sequence>
<dbReference type="Pfam" id="PF02152">
    <property type="entry name" value="FolB"/>
    <property type="match status" value="1"/>
</dbReference>
<dbReference type="PANTHER" id="PTHR42844">
    <property type="entry name" value="DIHYDRONEOPTERIN ALDOLASE 1-RELATED"/>
    <property type="match status" value="1"/>
</dbReference>